<keyword evidence="3 7" id="KW-0547">Nucleotide-binding</keyword>
<feature type="binding site" evidence="7">
    <location>
        <position position="32"/>
    </location>
    <ligand>
        <name>substrate</name>
    </ligand>
</feature>
<evidence type="ECO:0000256" key="2">
    <source>
        <dbReference type="ARBA" id="ARBA00022679"/>
    </source>
</evidence>
<comment type="caution">
    <text evidence="8">The sequence shown here is derived from an EMBL/GenBank/DDBJ whole genome shotgun (WGS) entry which is preliminary data.</text>
</comment>
<feature type="binding site" evidence="7">
    <location>
        <position position="119"/>
    </location>
    <ligand>
        <name>ATP</name>
        <dbReference type="ChEBI" id="CHEBI:30616"/>
    </ligand>
</feature>
<evidence type="ECO:0000313" key="8">
    <source>
        <dbReference type="EMBL" id="OKL41017.1"/>
    </source>
</evidence>
<keyword evidence="4 7" id="KW-0418">Kinase</keyword>
<comment type="subunit">
    <text evidence="7">Monomer.</text>
</comment>
<reference evidence="8 9" key="1">
    <citation type="submission" date="2016-03" db="EMBL/GenBank/DDBJ databases">
        <title>Genome sequence of Pontibacter sp. nov., of the family cytophagaceae, isolated from marine sediment of the Yellow Sea, China.</title>
        <authorList>
            <person name="Zhang G."/>
            <person name="Zhang R."/>
        </authorList>
    </citation>
    <scope>NUCLEOTIDE SEQUENCE [LARGE SCALE GENOMIC DNA]</scope>
    <source>
        <strain evidence="8 9">S10-8</strain>
    </source>
</reference>
<comment type="function">
    <text evidence="7">Catalyzes the specific phosphorylation of the 3-hydroxyl group of shikimic acid using ATP as a cosubstrate.</text>
</comment>
<dbReference type="STRING" id="1797110.A3841_14395"/>
<dbReference type="GO" id="GO:0008652">
    <property type="term" value="P:amino acid biosynthetic process"/>
    <property type="evidence" value="ECO:0007669"/>
    <property type="project" value="UniProtKB-KW"/>
</dbReference>
<keyword evidence="6 7" id="KW-0057">Aromatic amino acid biosynthesis</keyword>
<dbReference type="Proteomes" id="UP000186551">
    <property type="component" value="Unassembled WGS sequence"/>
</dbReference>
<comment type="pathway">
    <text evidence="7">Metabolic intermediate biosynthesis; chorismate biosynthesis; chorismate from D-erythrose 4-phosphate and phosphoenolpyruvate: step 5/7.</text>
</comment>
<evidence type="ECO:0000256" key="3">
    <source>
        <dbReference type="ARBA" id="ARBA00022741"/>
    </source>
</evidence>
<dbReference type="GO" id="GO:0000287">
    <property type="term" value="F:magnesium ion binding"/>
    <property type="evidence" value="ECO:0007669"/>
    <property type="project" value="UniProtKB-UniRule"/>
</dbReference>
<dbReference type="EMBL" id="LVWA01000004">
    <property type="protein sequence ID" value="OKL41017.1"/>
    <property type="molecule type" value="Genomic_DNA"/>
</dbReference>
<keyword evidence="5 7" id="KW-0067">ATP-binding</keyword>
<organism evidence="8 9">
    <name type="scientific">Pontibacter flavimaris</name>
    <dbReference type="NCBI Taxonomy" id="1797110"/>
    <lineage>
        <taxon>Bacteria</taxon>
        <taxon>Pseudomonadati</taxon>
        <taxon>Bacteroidota</taxon>
        <taxon>Cytophagia</taxon>
        <taxon>Cytophagales</taxon>
        <taxon>Hymenobacteraceae</taxon>
        <taxon>Pontibacter</taxon>
    </lineage>
</organism>
<dbReference type="UniPathway" id="UPA00053">
    <property type="reaction ID" value="UER00088"/>
</dbReference>
<comment type="catalytic activity">
    <reaction evidence="7">
        <text>shikimate + ATP = 3-phosphoshikimate + ADP + H(+)</text>
        <dbReference type="Rhea" id="RHEA:13121"/>
        <dbReference type="ChEBI" id="CHEBI:15378"/>
        <dbReference type="ChEBI" id="CHEBI:30616"/>
        <dbReference type="ChEBI" id="CHEBI:36208"/>
        <dbReference type="ChEBI" id="CHEBI:145989"/>
        <dbReference type="ChEBI" id="CHEBI:456216"/>
        <dbReference type="EC" id="2.7.1.71"/>
    </reaction>
</comment>
<comment type="cofactor">
    <cofactor evidence="7">
        <name>Mg(2+)</name>
        <dbReference type="ChEBI" id="CHEBI:18420"/>
    </cofactor>
    <text evidence="7">Binds 1 Mg(2+) ion per subunit.</text>
</comment>
<keyword evidence="7" id="KW-0460">Magnesium</keyword>
<dbReference type="Gene3D" id="3.40.50.300">
    <property type="entry name" value="P-loop containing nucleotide triphosphate hydrolases"/>
    <property type="match status" value="1"/>
</dbReference>
<dbReference type="Pfam" id="PF01202">
    <property type="entry name" value="SKI"/>
    <property type="match status" value="1"/>
</dbReference>
<gene>
    <name evidence="7" type="primary">aroK</name>
    <name evidence="8" type="ORF">A3841_14395</name>
</gene>
<dbReference type="GO" id="GO:0009073">
    <property type="term" value="P:aromatic amino acid family biosynthetic process"/>
    <property type="evidence" value="ECO:0007669"/>
    <property type="project" value="UniProtKB-KW"/>
</dbReference>
<dbReference type="InterPro" id="IPR027417">
    <property type="entry name" value="P-loop_NTPase"/>
</dbReference>
<keyword evidence="7" id="KW-0479">Metal-binding</keyword>
<dbReference type="HAMAP" id="MF_00109">
    <property type="entry name" value="Shikimate_kinase"/>
    <property type="match status" value="1"/>
</dbReference>
<feature type="binding site" evidence="7">
    <location>
        <begin position="10"/>
        <end position="15"/>
    </location>
    <ligand>
        <name>ATP</name>
        <dbReference type="ChEBI" id="CHEBI:30616"/>
    </ligand>
</feature>
<evidence type="ECO:0000256" key="1">
    <source>
        <dbReference type="ARBA" id="ARBA00022605"/>
    </source>
</evidence>
<dbReference type="GO" id="GO:0004765">
    <property type="term" value="F:shikimate kinase activity"/>
    <property type="evidence" value="ECO:0007669"/>
    <property type="project" value="UniProtKB-UniRule"/>
</dbReference>
<comment type="similarity">
    <text evidence="7">Belongs to the shikimate kinase family.</text>
</comment>
<dbReference type="GO" id="GO:0009423">
    <property type="term" value="P:chorismate biosynthetic process"/>
    <property type="evidence" value="ECO:0007669"/>
    <property type="project" value="UniProtKB-UniRule"/>
</dbReference>
<proteinExistence type="inferred from homology"/>
<protein>
    <recommendedName>
        <fullName evidence="7">Shikimate kinase</fullName>
        <shortName evidence="7">SK</shortName>
        <ecNumber evidence="7">2.7.1.71</ecNumber>
    </recommendedName>
</protein>
<evidence type="ECO:0000256" key="4">
    <source>
        <dbReference type="ARBA" id="ARBA00022777"/>
    </source>
</evidence>
<dbReference type="PRINTS" id="PR01100">
    <property type="entry name" value="SHIKIMTKNASE"/>
</dbReference>
<keyword evidence="1 7" id="KW-0028">Amino-acid biosynthesis</keyword>
<comment type="subcellular location">
    <subcellularLocation>
        <location evidence="7">Cytoplasm</location>
    </subcellularLocation>
</comment>
<dbReference type="InterPro" id="IPR031322">
    <property type="entry name" value="Shikimate/glucono_kinase"/>
</dbReference>
<accession>A0A1Q5PFM0</accession>
<dbReference type="GO" id="GO:0005524">
    <property type="term" value="F:ATP binding"/>
    <property type="evidence" value="ECO:0007669"/>
    <property type="project" value="UniProtKB-UniRule"/>
</dbReference>
<evidence type="ECO:0000256" key="7">
    <source>
        <dbReference type="HAMAP-Rule" id="MF_00109"/>
    </source>
</evidence>
<dbReference type="AlphaFoldDB" id="A0A1Q5PFM0"/>
<feature type="binding site" evidence="7">
    <location>
        <position position="141"/>
    </location>
    <ligand>
        <name>substrate</name>
    </ligand>
</feature>
<feature type="binding site" evidence="7">
    <location>
        <position position="79"/>
    </location>
    <ligand>
        <name>substrate</name>
    </ligand>
</feature>
<dbReference type="EC" id="2.7.1.71" evidence="7"/>
<evidence type="ECO:0000256" key="5">
    <source>
        <dbReference type="ARBA" id="ARBA00022840"/>
    </source>
</evidence>
<keyword evidence="2 7" id="KW-0808">Transferase</keyword>
<dbReference type="InterPro" id="IPR000623">
    <property type="entry name" value="Shikimate_kinase/TSH1"/>
</dbReference>
<dbReference type="PANTHER" id="PTHR21087:SF16">
    <property type="entry name" value="SHIKIMATE KINASE 1, CHLOROPLASTIC"/>
    <property type="match status" value="1"/>
</dbReference>
<feature type="binding site" evidence="7">
    <location>
        <position position="56"/>
    </location>
    <ligand>
        <name>substrate</name>
    </ligand>
</feature>
<keyword evidence="9" id="KW-1185">Reference proteome</keyword>
<dbReference type="PANTHER" id="PTHR21087">
    <property type="entry name" value="SHIKIMATE KINASE"/>
    <property type="match status" value="1"/>
</dbReference>
<dbReference type="RefSeq" id="WP_073851635.1">
    <property type="nucleotide sequence ID" value="NZ_LVWA01000004.1"/>
</dbReference>
<comment type="caution">
    <text evidence="7">Lacks conserved residue(s) required for the propagation of feature annotation.</text>
</comment>
<evidence type="ECO:0000313" key="9">
    <source>
        <dbReference type="Proteomes" id="UP000186551"/>
    </source>
</evidence>
<dbReference type="SUPFAM" id="SSF52540">
    <property type="entry name" value="P-loop containing nucleoside triphosphate hydrolases"/>
    <property type="match status" value="1"/>
</dbReference>
<keyword evidence="7" id="KW-0963">Cytoplasm</keyword>
<dbReference type="CDD" id="cd00464">
    <property type="entry name" value="SK"/>
    <property type="match status" value="1"/>
</dbReference>
<sequence>MRIFLIGMMGSGKTTLGRQLAGQLGYTFVDLDEYLVQRQGQSINQIFEQYGQEHFRKLERQALEEVVQKYDKAVISTGGGAPCFFNNIEYINQHGTSFYLDVPVEQLAHRLLAHGLQERPLLTGKSPAELNLYLTETLTHRKQFYERATYTLAGANTAAQSLLRLLNQ</sequence>
<dbReference type="GO" id="GO:0005829">
    <property type="term" value="C:cytosol"/>
    <property type="evidence" value="ECO:0007669"/>
    <property type="project" value="TreeGrafter"/>
</dbReference>
<name>A0A1Q5PFM0_9BACT</name>
<evidence type="ECO:0000256" key="6">
    <source>
        <dbReference type="ARBA" id="ARBA00023141"/>
    </source>
</evidence>
<feature type="binding site" evidence="7">
    <location>
        <position position="14"/>
    </location>
    <ligand>
        <name>Mg(2+)</name>
        <dbReference type="ChEBI" id="CHEBI:18420"/>
    </ligand>
</feature>